<accession>A0A8B6DVC2</accession>
<dbReference type="EMBL" id="UYJE01004009">
    <property type="protein sequence ID" value="VDI24249.1"/>
    <property type="molecule type" value="Genomic_DNA"/>
</dbReference>
<dbReference type="OrthoDB" id="6152410at2759"/>
<organism evidence="1 2">
    <name type="scientific">Mytilus galloprovincialis</name>
    <name type="common">Mediterranean mussel</name>
    <dbReference type="NCBI Taxonomy" id="29158"/>
    <lineage>
        <taxon>Eukaryota</taxon>
        <taxon>Metazoa</taxon>
        <taxon>Spiralia</taxon>
        <taxon>Lophotrochozoa</taxon>
        <taxon>Mollusca</taxon>
        <taxon>Bivalvia</taxon>
        <taxon>Autobranchia</taxon>
        <taxon>Pteriomorphia</taxon>
        <taxon>Mytilida</taxon>
        <taxon>Mytiloidea</taxon>
        <taxon>Mytilidae</taxon>
        <taxon>Mytilinae</taxon>
        <taxon>Mytilus</taxon>
    </lineage>
</organism>
<name>A0A8B6DVC2_MYTGA</name>
<reference evidence="1" key="1">
    <citation type="submission" date="2018-11" db="EMBL/GenBank/DDBJ databases">
        <authorList>
            <person name="Alioto T."/>
            <person name="Alioto T."/>
        </authorList>
    </citation>
    <scope>NUCLEOTIDE SEQUENCE</scope>
</reference>
<proteinExistence type="predicted"/>
<evidence type="ECO:0000313" key="2">
    <source>
        <dbReference type="Proteomes" id="UP000596742"/>
    </source>
</evidence>
<dbReference type="PANTHER" id="PTHR47018">
    <property type="entry name" value="CXC DOMAIN-CONTAINING PROTEIN-RELATED"/>
    <property type="match status" value="1"/>
</dbReference>
<dbReference type="Proteomes" id="UP000596742">
    <property type="component" value="Unassembled WGS sequence"/>
</dbReference>
<dbReference type="AlphaFoldDB" id="A0A8B6DVC2"/>
<evidence type="ECO:0000313" key="1">
    <source>
        <dbReference type="EMBL" id="VDI24249.1"/>
    </source>
</evidence>
<comment type="caution">
    <text evidence="1">The sequence shown here is derived from an EMBL/GenBank/DDBJ whole genome shotgun (WGS) entry which is preliminary data.</text>
</comment>
<gene>
    <name evidence="1" type="ORF">MGAL_10B031778</name>
</gene>
<protein>
    <submittedName>
        <fullName evidence="1">Uncharacterized protein</fullName>
    </submittedName>
</protein>
<sequence>MIHCKTRKRDLVDTFFKLGLSVSYDQVLQIATFMVNDACRRYIKEGIVCPTILLQNIFTSSAVNNIDHNPTSISSKDPFNGTGISLFQHISEDYQGVVQTFVQSEPMLKCHSKRVSLLPESYSNLPLAVLRFSEPSIPLVTCKEELSIDMSSFPGA</sequence>
<keyword evidence="2" id="KW-1185">Reference proteome</keyword>